<feature type="compositionally biased region" description="Basic and acidic residues" evidence="1">
    <location>
        <begin position="156"/>
        <end position="166"/>
    </location>
</feature>
<organism evidence="2 3">
    <name type="scientific">Porphyra umbilicalis</name>
    <name type="common">Purple laver</name>
    <name type="synonym">Red alga</name>
    <dbReference type="NCBI Taxonomy" id="2786"/>
    <lineage>
        <taxon>Eukaryota</taxon>
        <taxon>Rhodophyta</taxon>
        <taxon>Bangiophyceae</taxon>
        <taxon>Bangiales</taxon>
        <taxon>Bangiaceae</taxon>
        <taxon>Porphyra</taxon>
    </lineage>
</organism>
<evidence type="ECO:0000313" key="3">
    <source>
        <dbReference type="Proteomes" id="UP000218209"/>
    </source>
</evidence>
<feature type="region of interest" description="Disordered" evidence="1">
    <location>
        <begin position="27"/>
        <end position="99"/>
    </location>
</feature>
<accession>A0A1X6NVC3</accession>
<proteinExistence type="predicted"/>
<evidence type="ECO:0000313" key="2">
    <source>
        <dbReference type="EMBL" id="OSX72574.1"/>
    </source>
</evidence>
<feature type="compositionally biased region" description="Low complexity" evidence="1">
    <location>
        <begin position="27"/>
        <end position="52"/>
    </location>
</feature>
<dbReference type="AlphaFoldDB" id="A0A1X6NVC3"/>
<sequence length="239" mass="25298">MRLRWPVAVAAAAAAVTIAAATAAVLATSSPGSSPADADTPPSSSPSTSPPSSMAPLVAAATWPSRRRGPPPGLHVGGAALPPHPVATDPRRPLPPGPLLARDVPGFVLGPRPLPRCRYRRRRGDGHVSSDDVDGRPAAAHHHYASRFADRGGGGVERRARVDGRRGGRGVPGHRTKHDRVPGPSRTGRRDGARARGRRVYRPNRLWLVLSNRPRGVDGGARRRWDGPLRGRQGGVHDE</sequence>
<keyword evidence="3" id="KW-1185">Reference proteome</keyword>
<feature type="region of interest" description="Disordered" evidence="1">
    <location>
        <begin position="148"/>
        <end position="197"/>
    </location>
</feature>
<feature type="region of interest" description="Disordered" evidence="1">
    <location>
        <begin position="118"/>
        <end position="137"/>
    </location>
</feature>
<name>A0A1X6NVC3_PORUM</name>
<dbReference type="Proteomes" id="UP000218209">
    <property type="component" value="Unassembled WGS sequence"/>
</dbReference>
<protein>
    <submittedName>
        <fullName evidence="2">Uncharacterized protein</fullName>
    </submittedName>
</protein>
<evidence type="ECO:0000256" key="1">
    <source>
        <dbReference type="SAM" id="MobiDB-lite"/>
    </source>
</evidence>
<reference evidence="2 3" key="1">
    <citation type="submission" date="2017-03" db="EMBL/GenBank/DDBJ databases">
        <title>WGS assembly of Porphyra umbilicalis.</title>
        <authorList>
            <person name="Brawley S.H."/>
            <person name="Blouin N.A."/>
            <person name="Ficko-Blean E."/>
            <person name="Wheeler G.L."/>
            <person name="Lohr M."/>
            <person name="Goodson H.V."/>
            <person name="Jenkins J.W."/>
            <person name="Blaby-Haas C.E."/>
            <person name="Helliwell K.E."/>
            <person name="Chan C."/>
            <person name="Marriage T."/>
            <person name="Bhattacharya D."/>
            <person name="Klein A.S."/>
            <person name="Badis Y."/>
            <person name="Brodie J."/>
            <person name="Cao Y."/>
            <person name="Collen J."/>
            <person name="Dittami S.M."/>
            <person name="Gachon C.M."/>
            <person name="Green B.R."/>
            <person name="Karpowicz S."/>
            <person name="Kim J.W."/>
            <person name="Kudahl U."/>
            <person name="Lin S."/>
            <person name="Michel G."/>
            <person name="Mittag M."/>
            <person name="Olson B.J."/>
            <person name="Pangilinan J."/>
            <person name="Peng Y."/>
            <person name="Qiu H."/>
            <person name="Shu S."/>
            <person name="Singer J.T."/>
            <person name="Smith A.G."/>
            <person name="Sprecher B.N."/>
            <person name="Wagner V."/>
            <person name="Wang W."/>
            <person name="Wang Z.-Y."/>
            <person name="Yan J."/>
            <person name="Yarish C."/>
            <person name="Zoeuner-Riek S."/>
            <person name="Zhuang Y."/>
            <person name="Zou Y."/>
            <person name="Lindquist E.A."/>
            <person name="Grimwood J."/>
            <person name="Barry K."/>
            <person name="Rokhsar D.S."/>
            <person name="Schmutz J."/>
            <person name="Stiller J.W."/>
            <person name="Grossman A.R."/>
            <person name="Prochnik S.E."/>
        </authorList>
    </citation>
    <scope>NUCLEOTIDE SEQUENCE [LARGE SCALE GENOMIC DNA]</scope>
    <source>
        <strain evidence="2">4086291</strain>
    </source>
</reference>
<feature type="compositionally biased region" description="Basic and acidic residues" evidence="1">
    <location>
        <begin position="125"/>
        <end position="135"/>
    </location>
</feature>
<feature type="compositionally biased region" description="Basic and acidic residues" evidence="1">
    <location>
        <begin position="220"/>
        <end position="239"/>
    </location>
</feature>
<feature type="region of interest" description="Disordered" evidence="1">
    <location>
        <begin position="213"/>
        <end position="239"/>
    </location>
</feature>
<gene>
    <name evidence="2" type="ORF">BU14_0422s0006</name>
</gene>
<dbReference type="EMBL" id="KV919051">
    <property type="protein sequence ID" value="OSX72574.1"/>
    <property type="molecule type" value="Genomic_DNA"/>
</dbReference>